<dbReference type="InterPro" id="IPR016913">
    <property type="entry name" value="UCP029215"/>
</dbReference>
<name>A0A8S5UND5_9CAUD</name>
<evidence type="ECO:0000256" key="1">
    <source>
        <dbReference type="SAM" id="MobiDB-lite"/>
    </source>
</evidence>
<feature type="region of interest" description="Disordered" evidence="1">
    <location>
        <begin position="277"/>
        <end position="311"/>
    </location>
</feature>
<feature type="compositionally biased region" description="Basic and acidic residues" evidence="1">
    <location>
        <begin position="291"/>
        <end position="304"/>
    </location>
</feature>
<evidence type="ECO:0008006" key="3">
    <source>
        <dbReference type="Google" id="ProtNLM"/>
    </source>
</evidence>
<sequence length="409" mass="44665">MIISQKSRINNAPSLRHYDTNGYLTVEKSPILNTEPLEYMGFELLGDRQPREIAGKMVEPDKVYTVRIPIEELEKAAPSFCLLPLVDGHKWLSGDARNNADADPKEYQEGTTGEKAEVVDGKLYVPLKFTGKEILRHLSNGVEELSASYEHNLLPDETGKADFVAVDIIGNHVALVENGRCGSDVRVYNSKGGLMTKTSNEVALLVNGKKIDLEQFFAQEQQEDAHANTGAITDNAEGEIDKRAVIDQIGGLLKDKGLSDEDIRAVIGMAEKLSYDKSEAGTADNGCPWKSKNEDGEDKPAPEADKEDGEDVGEKIKAANAAVLKTIAENQKAARQAYDDVRGLTGDFNGLGMSAAEIYAHALTERGIRAENRSVEEMKAVVETLKSVRVDNSFKPSIVSDSEAVEREV</sequence>
<dbReference type="Pfam" id="PF09979">
    <property type="entry name" value="DUF2213"/>
    <property type="match status" value="1"/>
</dbReference>
<dbReference type="EMBL" id="BK016112">
    <property type="protein sequence ID" value="DAF96000.1"/>
    <property type="molecule type" value="Genomic_DNA"/>
</dbReference>
<organism evidence="2">
    <name type="scientific">Myoviridae sp. ctwVB15</name>
    <dbReference type="NCBI Taxonomy" id="2825208"/>
    <lineage>
        <taxon>Viruses</taxon>
        <taxon>Duplodnaviria</taxon>
        <taxon>Heunggongvirae</taxon>
        <taxon>Uroviricota</taxon>
        <taxon>Caudoviricetes</taxon>
    </lineage>
</organism>
<accession>A0A8S5UND5</accession>
<reference evidence="2" key="1">
    <citation type="journal article" date="2021" name="Proc. Natl. Acad. Sci. U.S.A.">
        <title>A Catalog of Tens of Thousands of Viruses from Human Metagenomes Reveals Hidden Associations with Chronic Diseases.</title>
        <authorList>
            <person name="Tisza M.J."/>
            <person name="Buck C.B."/>
        </authorList>
    </citation>
    <scope>NUCLEOTIDE SEQUENCE</scope>
    <source>
        <strain evidence="2">CtwVB15</strain>
    </source>
</reference>
<protein>
    <recommendedName>
        <fullName evidence="3">DUF2213 domain-containing protein</fullName>
    </recommendedName>
</protein>
<evidence type="ECO:0000313" key="2">
    <source>
        <dbReference type="EMBL" id="DAF96000.1"/>
    </source>
</evidence>
<proteinExistence type="predicted"/>